<feature type="active site" description="Proton donor/acceptor" evidence="3">
    <location>
        <position position="141"/>
    </location>
</feature>
<dbReference type="SMART" id="SM01130">
    <property type="entry name" value="DHDPS"/>
    <property type="match status" value="1"/>
</dbReference>
<organism evidence="5 6">
    <name type="scientific">Reyranella soli</name>
    <dbReference type="NCBI Taxonomy" id="1230389"/>
    <lineage>
        <taxon>Bacteria</taxon>
        <taxon>Pseudomonadati</taxon>
        <taxon>Pseudomonadota</taxon>
        <taxon>Alphaproteobacteria</taxon>
        <taxon>Hyphomicrobiales</taxon>
        <taxon>Reyranellaceae</taxon>
        <taxon>Reyranella</taxon>
    </lineage>
</organism>
<dbReference type="PANTHER" id="PTHR12128:SF67">
    <property type="entry name" value="BLR3884 PROTEIN"/>
    <property type="match status" value="1"/>
</dbReference>
<keyword evidence="6" id="KW-1185">Reference proteome</keyword>
<evidence type="ECO:0000313" key="6">
    <source>
        <dbReference type="Proteomes" id="UP000321058"/>
    </source>
</evidence>
<dbReference type="Proteomes" id="UP000321058">
    <property type="component" value="Unassembled WGS sequence"/>
</dbReference>
<dbReference type="PANTHER" id="PTHR12128">
    <property type="entry name" value="DIHYDRODIPICOLINATE SYNTHASE"/>
    <property type="match status" value="1"/>
</dbReference>
<reference evidence="5 6" key="1">
    <citation type="submission" date="2019-07" db="EMBL/GenBank/DDBJ databases">
        <title>Whole genome shotgun sequence of Reyranella soli NBRC 108950.</title>
        <authorList>
            <person name="Hosoyama A."/>
            <person name="Uohara A."/>
            <person name="Ohji S."/>
            <person name="Ichikawa N."/>
        </authorList>
    </citation>
    <scope>NUCLEOTIDE SEQUENCE [LARGE SCALE GENOMIC DNA]</scope>
    <source>
        <strain evidence="5 6">NBRC 108950</strain>
    </source>
</reference>
<proteinExistence type="inferred from homology"/>
<feature type="binding site" evidence="4">
    <location>
        <position position="212"/>
    </location>
    <ligand>
        <name>pyruvate</name>
        <dbReference type="ChEBI" id="CHEBI:15361"/>
    </ligand>
</feature>
<dbReference type="PRINTS" id="PR00146">
    <property type="entry name" value="DHPICSNTHASE"/>
</dbReference>
<dbReference type="CDD" id="cd00408">
    <property type="entry name" value="DHDPS-like"/>
    <property type="match status" value="1"/>
</dbReference>
<sequence length="296" mass="31239">MRKNRFGLSVALTTPFTEDRAIDLPRLVAHARQSLADGCTGVTAFGTTGEGASIGLNERQRALGALVGAGIDPRTQLVVGIAAASVEDAVTQARAGLMLGCPSFLLAPPFYFKGAGDEGLFDWFAAVLRVLGPGASNVILYHIPQVTSVGLSIELIDRLKKGFPQQVKGVKDSSGDWANAQALLEHHGDLHILIGDERLLARAMTLGASGAISGMLNVIPDLMQSLFDGVEEPRVNAMVDVVLGYPVTAAVKALVGLRRNDPVAWSRMRAPLASLSEAEVRKLGAAIDEIRGKRAA</sequence>
<dbReference type="EMBL" id="BKAJ01000153">
    <property type="protein sequence ID" value="GEP60188.1"/>
    <property type="molecule type" value="Genomic_DNA"/>
</dbReference>
<evidence type="ECO:0000256" key="4">
    <source>
        <dbReference type="PIRSR" id="PIRSR001365-2"/>
    </source>
</evidence>
<protein>
    <submittedName>
        <fullName evidence="5">Dihydrodipicolinate synthase family protein</fullName>
    </submittedName>
</protein>
<feature type="active site" description="Schiff-base intermediate with substrate" evidence="3">
    <location>
        <position position="171"/>
    </location>
</feature>
<comment type="similarity">
    <text evidence="2">Belongs to the DapA family.</text>
</comment>
<dbReference type="InterPro" id="IPR013785">
    <property type="entry name" value="Aldolase_TIM"/>
</dbReference>
<comment type="caution">
    <text evidence="5">The sequence shown here is derived from an EMBL/GenBank/DDBJ whole genome shotgun (WGS) entry which is preliminary data.</text>
</comment>
<accession>A0A512NMM9</accession>
<dbReference type="InterPro" id="IPR002220">
    <property type="entry name" value="DapA-like"/>
</dbReference>
<gene>
    <name evidence="5" type="ORF">RSO01_73540</name>
</gene>
<dbReference type="PIRSF" id="PIRSF001365">
    <property type="entry name" value="DHDPS"/>
    <property type="match status" value="1"/>
</dbReference>
<dbReference type="AlphaFoldDB" id="A0A512NMM9"/>
<dbReference type="SUPFAM" id="SSF51569">
    <property type="entry name" value="Aldolase"/>
    <property type="match status" value="1"/>
</dbReference>
<dbReference type="OrthoDB" id="7157803at2"/>
<dbReference type="RefSeq" id="WP_147155553.1">
    <property type="nucleotide sequence ID" value="NZ_BKAJ01000153.1"/>
</dbReference>
<evidence type="ECO:0000256" key="2">
    <source>
        <dbReference type="PIRNR" id="PIRNR001365"/>
    </source>
</evidence>
<feature type="binding site" evidence="4">
    <location>
        <position position="48"/>
    </location>
    <ligand>
        <name>pyruvate</name>
        <dbReference type="ChEBI" id="CHEBI:15361"/>
    </ligand>
</feature>
<dbReference type="GO" id="GO:0008840">
    <property type="term" value="F:4-hydroxy-tetrahydrodipicolinate synthase activity"/>
    <property type="evidence" value="ECO:0007669"/>
    <property type="project" value="TreeGrafter"/>
</dbReference>
<evidence type="ECO:0000313" key="5">
    <source>
        <dbReference type="EMBL" id="GEP60188.1"/>
    </source>
</evidence>
<name>A0A512NMM9_9HYPH</name>
<evidence type="ECO:0000256" key="3">
    <source>
        <dbReference type="PIRSR" id="PIRSR001365-1"/>
    </source>
</evidence>
<dbReference type="Gene3D" id="3.20.20.70">
    <property type="entry name" value="Aldolase class I"/>
    <property type="match status" value="1"/>
</dbReference>
<evidence type="ECO:0000256" key="1">
    <source>
        <dbReference type="ARBA" id="ARBA00023239"/>
    </source>
</evidence>
<dbReference type="Pfam" id="PF00701">
    <property type="entry name" value="DHDPS"/>
    <property type="match status" value="1"/>
</dbReference>
<keyword evidence="1 2" id="KW-0456">Lyase</keyword>